<keyword evidence="6" id="KW-1185">Reference proteome</keyword>
<keyword evidence="2 4" id="KW-0324">Glycolysis</keyword>
<evidence type="ECO:0000256" key="2">
    <source>
        <dbReference type="ARBA" id="ARBA00023152"/>
    </source>
</evidence>
<evidence type="ECO:0000256" key="1">
    <source>
        <dbReference type="ARBA" id="ARBA00022432"/>
    </source>
</evidence>
<name>A0A0D8HIA0_9ACTN</name>
<dbReference type="AlphaFoldDB" id="A0A0D8HIA0"/>
<evidence type="ECO:0000256" key="4">
    <source>
        <dbReference type="RuleBase" id="RU000612"/>
    </source>
</evidence>
<dbReference type="PANTHER" id="PTHR11469">
    <property type="entry name" value="GLUCOSE-6-PHOSPHATE ISOMERASE"/>
    <property type="match status" value="1"/>
</dbReference>
<evidence type="ECO:0000313" key="6">
    <source>
        <dbReference type="Proteomes" id="UP000032360"/>
    </source>
</evidence>
<dbReference type="InterPro" id="IPR001672">
    <property type="entry name" value="G6P_Isomerase"/>
</dbReference>
<dbReference type="PRINTS" id="PR00662">
    <property type="entry name" value="G6PISOMERASE"/>
</dbReference>
<dbReference type="SUPFAM" id="SSF53697">
    <property type="entry name" value="SIS domain"/>
    <property type="match status" value="1"/>
</dbReference>
<dbReference type="EC" id="5.3.1.9" evidence="4"/>
<dbReference type="STRING" id="1280514.AXFE_14860"/>
<dbReference type="UniPathway" id="UPA00109">
    <property type="reaction ID" value="UER00181"/>
</dbReference>
<proteinExistence type="inferred from homology"/>
<organism evidence="5 6">
    <name type="scientific">Acidithrix ferrooxidans</name>
    <dbReference type="NCBI Taxonomy" id="1280514"/>
    <lineage>
        <taxon>Bacteria</taxon>
        <taxon>Bacillati</taxon>
        <taxon>Actinomycetota</taxon>
        <taxon>Acidimicrobiia</taxon>
        <taxon>Acidimicrobiales</taxon>
        <taxon>Acidimicrobiaceae</taxon>
        <taxon>Acidithrix</taxon>
    </lineage>
</organism>
<gene>
    <name evidence="5" type="primary">pgi</name>
    <name evidence="5" type="ORF">AXFE_14860</name>
</gene>
<dbReference type="GO" id="GO:0048029">
    <property type="term" value="F:monosaccharide binding"/>
    <property type="evidence" value="ECO:0007669"/>
    <property type="project" value="TreeGrafter"/>
</dbReference>
<dbReference type="InterPro" id="IPR046348">
    <property type="entry name" value="SIS_dom_sf"/>
</dbReference>
<dbReference type="EMBL" id="JXYS01000033">
    <property type="protein sequence ID" value="KJF17653.1"/>
    <property type="molecule type" value="Genomic_DNA"/>
</dbReference>
<dbReference type="GO" id="GO:0005829">
    <property type="term" value="C:cytosol"/>
    <property type="evidence" value="ECO:0007669"/>
    <property type="project" value="TreeGrafter"/>
</dbReference>
<dbReference type="InterPro" id="IPR035476">
    <property type="entry name" value="SIS_PGI_1"/>
</dbReference>
<accession>A0A0D8HIA0</accession>
<evidence type="ECO:0000256" key="3">
    <source>
        <dbReference type="ARBA" id="ARBA00023235"/>
    </source>
</evidence>
<sequence>MAFDLATRILEGDNTIWGPNSVAPNRLGWIHLIERTQEFLDDLRSWSESIDQSKIVVLGMGGSSLGPRVFYDFTKRTNSAIREIVVIDSTDPRGFADLDITDAAFIVSSKSGTTVESEALFRFFRGRQSNPKRFIAITDPGSPLEAMATELGFSRVFSTPQNVGGRFSVFSEFGLVPGILAGIDIVELLSAAQKTDSGKYVELGETLGANANSGIPFVSIEYESDNKRSIGMWTEQILAESTGKEDKGLVPVPHRSKEGTYPTSNLIVECSNVQELGQHLYGMQLATAAAGYSLGIDPFNEPDVGVSKEITRRVLAGEKFNPTLEDLERDQVESYISDRSDEGKYFALSAYQPLGFEDELYAWRDDLAKAIATSPITAGLAPRHLHSTGQLHKGGPKTLELIQVVSKDYGPKVTIPDMDTDFGTLIRAQADGDAIACQNRGQKVSRLYL</sequence>
<keyword evidence="3 4" id="KW-0413">Isomerase</keyword>
<dbReference type="Gene3D" id="3.40.50.10490">
    <property type="entry name" value="Glucose-6-phosphate isomerase like protein, domain 1"/>
    <property type="match status" value="3"/>
</dbReference>
<comment type="pathway">
    <text evidence="4">Carbohydrate degradation; glycolysis; D-glyceraldehyde 3-phosphate and glycerone phosphate from D-glucose: step 2/4.</text>
</comment>
<evidence type="ECO:0000313" key="5">
    <source>
        <dbReference type="EMBL" id="KJF17653.1"/>
    </source>
</evidence>
<dbReference type="GO" id="GO:0004347">
    <property type="term" value="F:glucose-6-phosphate isomerase activity"/>
    <property type="evidence" value="ECO:0007669"/>
    <property type="project" value="UniProtKB-EC"/>
</dbReference>
<dbReference type="PATRIC" id="fig|1280514.3.peg.1950"/>
<dbReference type="PANTHER" id="PTHR11469:SF1">
    <property type="entry name" value="GLUCOSE-6-PHOSPHATE ISOMERASE"/>
    <property type="match status" value="1"/>
</dbReference>
<comment type="catalytic activity">
    <reaction evidence="4">
        <text>alpha-D-glucose 6-phosphate = beta-D-fructose 6-phosphate</text>
        <dbReference type="Rhea" id="RHEA:11816"/>
        <dbReference type="ChEBI" id="CHEBI:57634"/>
        <dbReference type="ChEBI" id="CHEBI:58225"/>
        <dbReference type="EC" id="5.3.1.9"/>
    </reaction>
</comment>
<reference evidence="5 6" key="1">
    <citation type="submission" date="2015-01" db="EMBL/GenBank/DDBJ databases">
        <title>Draft genome of the acidophilic iron oxidizer Acidithrix ferrooxidans strain Py-F3.</title>
        <authorList>
            <person name="Poehlein A."/>
            <person name="Eisen S."/>
            <person name="Schloemann M."/>
            <person name="Johnson B.D."/>
            <person name="Daniel R."/>
            <person name="Muehling M."/>
        </authorList>
    </citation>
    <scope>NUCLEOTIDE SEQUENCE [LARGE SCALE GENOMIC DNA]</scope>
    <source>
        <strain evidence="5 6">Py-F3</strain>
    </source>
</reference>
<dbReference type="RefSeq" id="WP_152625923.1">
    <property type="nucleotide sequence ID" value="NZ_JXYS01000033.1"/>
</dbReference>
<comment type="similarity">
    <text evidence="4">Belongs to the GPI family.</text>
</comment>
<keyword evidence="1 4" id="KW-0312">Gluconeogenesis</keyword>
<dbReference type="GO" id="GO:0051156">
    <property type="term" value="P:glucose 6-phosphate metabolic process"/>
    <property type="evidence" value="ECO:0007669"/>
    <property type="project" value="TreeGrafter"/>
</dbReference>
<dbReference type="Proteomes" id="UP000032360">
    <property type="component" value="Unassembled WGS sequence"/>
</dbReference>
<comment type="caution">
    <text evidence="5">The sequence shown here is derived from an EMBL/GenBank/DDBJ whole genome shotgun (WGS) entry which is preliminary data.</text>
</comment>
<dbReference type="PROSITE" id="PS51463">
    <property type="entry name" value="P_GLUCOSE_ISOMERASE_3"/>
    <property type="match status" value="1"/>
</dbReference>
<dbReference type="Pfam" id="PF00342">
    <property type="entry name" value="PGI"/>
    <property type="match status" value="1"/>
</dbReference>
<dbReference type="GO" id="GO:0006096">
    <property type="term" value="P:glycolytic process"/>
    <property type="evidence" value="ECO:0007669"/>
    <property type="project" value="UniProtKB-UniPathway"/>
</dbReference>
<dbReference type="GO" id="GO:0097367">
    <property type="term" value="F:carbohydrate derivative binding"/>
    <property type="evidence" value="ECO:0007669"/>
    <property type="project" value="InterPro"/>
</dbReference>
<dbReference type="CDD" id="cd05015">
    <property type="entry name" value="SIS_PGI_1"/>
    <property type="match status" value="1"/>
</dbReference>
<protein>
    <recommendedName>
        <fullName evidence="4">Glucose-6-phosphate isomerase</fullName>
        <ecNumber evidence="4">5.3.1.9</ecNumber>
    </recommendedName>
</protein>
<dbReference type="OrthoDB" id="140919at2"/>
<dbReference type="GO" id="GO:0006094">
    <property type="term" value="P:gluconeogenesis"/>
    <property type="evidence" value="ECO:0007669"/>
    <property type="project" value="UniProtKB-KW"/>
</dbReference>